<feature type="compositionally biased region" description="Low complexity" evidence="1">
    <location>
        <begin position="17"/>
        <end position="26"/>
    </location>
</feature>
<dbReference type="AlphaFoldDB" id="A0AAE0NA95"/>
<organism evidence="2 3">
    <name type="scientific">Lasiosphaeria ovina</name>
    <dbReference type="NCBI Taxonomy" id="92902"/>
    <lineage>
        <taxon>Eukaryota</taxon>
        <taxon>Fungi</taxon>
        <taxon>Dikarya</taxon>
        <taxon>Ascomycota</taxon>
        <taxon>Pezizomycotina</taxon>
        <taxon>Sordariomycetes</taxon>
        <taxon>Sordariomycetidae</taxon>
        <taxon>Sordariales</taxon>
        <taxon>Lasiosphaeriaceae</taxon>
        <taxon>Lasiosphaeria</taxon>
    </lineage>
</organism>
<proteinExistence type="predicted"/>
<reference evidence="2" key="2">
    <citation type="submission" date="2023-06" db="EMBL/GenBank/DDBJ databases">
        <authorList>
            <consortium name="Lawrence Berkeley National Laboratory"/>
            <person name="Haridas S."/>
            <person name="Hensen N."/>
            <person name="Bonometti L."/>
            <person name="Westerberg I."/>
            <person name="Brannstrom I.O."/>
            <person name="Guillou S."/>
            <person name="Cros-Aarteil S."/>
            <person name="Calhoun S."/>
            <person name="Kuo A."/>
            <person name="Mondo S."/>
            <person name="Pangilinan J."/>
            <person name="Riley R."/>
            <person name="Labutti K."/>
            <person name="Andreopoulos B."/>
            <person name="Lipzen A."/>
            <person name="Chen C."/>
            <person name="Yanf M."/>
            <person name="Daum C."/>
            <person name="Ng V."/>
            <person name="Clum A."/>
            <person name="Steindorff A."/>
            <person name="Ohm R."/>
            <person name="Martin F."/>
            <person name="Silar P."/>
            <person name="Natvig D."/>
            <person name="Lalanne C."/>
            <person name="Gautier V."/>
            <person name="Ament-Velasquez S.L."/>
            <person name="Kruys A."/>
            <person name="Hutchinson M.I."/>
            <person name="Powell A.J."/>
            <person name="Barry K."/>
            <person name="Miller A.N."/>
            <person name="Grigoriev I.V."/>
            <person name="Debuchy R."/>
            <person name="Gladieux P."/>
            <person name="Thoren M.H."/>
            <person name="Johannesson H."/>
        </authorList>
    </citation>
    <scope>NUCLEOTIDE SEQUENCE</scope>
    <source>
        <strain evidence="2">CBS 958.72</strain>
    </source>
</reference>
<sequence>MTVLRLIPCPADNEADQQSAATSQSAGIGSDFAVLQWLSNGDRGANATEMGPERLVQLDSPASSPLLSLSTIPEADSQQDEPQEPSDAGLSIPERLARATKSSHDAELLHAYNVGVNAALHSMAEYWAQRARELHLSSSEKRIFEREAQRVAELVVDAERETMESNDRFVQKQRDEQRLRDELGVGGARLGEHHEDRQWIGSEILAALETRTESISQLSIGSPLVLQEDPPPFAAANRDEV</sequence>
<dbReference type="Proteomes" id="UP001287356">
    <property type="component" value="Unassembled WGS sequence"/>
</dbReference>
<comment type="caution">
    <text evidence="2">The sequence shown here is derived from an EMBL/GenBank/DDBJ whole genome shotgun (WGS) entry which is preliminary data.</text>
</comment>
<feature type="region of interest" description="Disordered" evidence="1">
    <location>
        <begin position="1"/>
        <end position="26"/>
    </location>
</feature>
<accession>A0AAE0NA95</accession>
<gene>
    <name evidence="2" type="ORF">B0T24DRAFT_718337</name>
</gene>
<protein>
    <submittedName>
        <fullName evidence="2">Uncharacterized protein</fullName>
    </submittedName>
</protein>
<evidence type="ECO:0000256" key="1">
    <source>
        <dbReference type="SAM" id="MobiDB-lite"/>
    </source>
</evidence>
<evidence type="ECO:0000313" key="3">
    <source>
        <dbReference type="Proteomes" id="UP001287356"/>
    </source>
</evidence>
<reference evidence="2" key="1">
    <citation type="journal article" date="2023" name="Mol. Phylogenet. Evol.">
        <title>Genome-scale phylogeny and comparative genomics of the fungal order Sordariales.</title>
        <authorList>
            <person name="Hensen N."/>
            <person name="Bonometti L."/>
            <person name="Westerberg I."/>
            <person name="Brannstrom I.O."/>
            <person name="Guillou S."/>
            <person name="Cros-Aarteil S."/>
            <person name="Calhoun S."/>
            <person name="Haridas S."/>
            <person name="Kuo A."/>
            <person name="Mondo S."/>
            <person name="Pangilinan J."/>
            <person name="Riley R."/>
            <person name="LaButti K."/>
            <person name="Andreopoulos B."/>
            <person name="Lipzen A."/>
            <person name="Chen C."/>
            <person name="Yan M."/>
            <person name="Daum C."/>
            <person name="Ng V."/>
            <person name="Clum A."/>
            <person name="Steindorff A."/>
            <person name="Ohm R.A."/>
            <person name="Martin F."/>
            <person name="Silar P."/>
            <person name="Natvig D.O."/>
            <person name="Lalanne C."/>
            <person name="Gautier V."/>
            <person name="Ament-Velasquez S.L."/>
            <person name="Kruys A."/>
            <person name="Hutchinson M.I."/>
            <person name="Powell A.J."/>
            <person name="Barry K."/>
            <person name="Miller A.N."/>
            <person name="Grigoriev I.V."/>
            <person name="Debuchy R."/>
            <person name="Gladieux P."/>
            <person name="Hiltunen Thoren M."/>
            <person name="Johannesson H."/>
        </authorList>
    </citation>
    <scope>NUCLEOTIDE SEQUENCE</scope>
    <source>
        <strain evidence="2">CBS 958.72</strain>
    </source>
</reference>
<feature type="region of interest" description="Disordered" evidence="1">
    <location>
        <begin position="222"/>
        <end position="241"/>
    </location>
</feature>
<keyword evidence="3" id="KW-1185">Reference proteome</keyword>
<evidence type="ECO:0000313" key="2">
    <source>
        <dbReference type="EMBL" id="KAK3375838.1"/>
    </source>
</evidence>
<name>A0AAE0NA95_9PEZI</name>
<dbReference type="EMBL" id="JAULSN010000003">
    <property type="protein sequence ID" value="KAK3375838.1"/>
    <property type="molecule type" value="Genomic_DNA"/>
</dbReference>